<comment type="subcellular location">
    <subcellularLocation>
        <location evidence="1">Membrane</location>
        <topology evidence="1">Multi-pass membrane protein</topology>
    </subcellularLocation>
</comment>
<feature type="transmembrane region" description="Helical" evidence="6">
    <location>
        <begin position="302"/>
        <end position="327"/>
    </location>
</feature>
<organism evidence="8 9">
    <name type="scientific">Antrodiella citrinella</name>
    <dbReference type="NCBI Taxonomy" id="2447956"/>
    <lineage>
        <taxon>Eukaryota</taxon>
        <taxon>Fungi</taxon>
        <taxon>Dikarya</taxon>
        <taxon>Basidiomycota</taxon>
        <taxon>Agaricomycotina</taxon>
        <taxon>Agaricomycetes</taxon>
        <taxon>Polyporales</taxon>
        <taxon>Steccherinaceae</taxon>
        <taxon>Antrodiella</taxon>
    </lineage>
</organism>
<keyword evidence="9" id="KW-1185">Reference proteome</keyword>
<dbReference type="GO" id="GO:0005886">
    <property type="term" value="C:plasma membrane"/>
    <property type="evidence" value="ECO:0007669"/>
    <property type="project" value="TreeGrafter"/>
</dbReference>
<feature type="compositionally biased region" description="Basic and acidic residues" evidence="5">
    <location>
        <begin position="423"/>
        <end position="436"/>
    </location>
</feature>
<dbReference type="InterPro" id="IPR011701">
    <property type="entry name" value="MFS"/>
</dbReference>
<feature type="compositionally biased region" description="Polar residues" evidence="5">
    <location>
        <begin position="437"/>
        <end position="452"/>
    </location>
</feature>
<feature type="transmembrane region" description="Helical" evidence="6">
    <location>
        <begin position="244"/>
        <end position="263"/>
    </location>
</feature>
<dbReference type="Gene3D" id="1.20.1250.20">
    <property type="entry name" value="MFS general substrate transporter like domains"/>
    <property type="match status" value="1"/>
</dbReference>
<evidence type="ECO:0000313" key="9">
    <source>
        <dbReference type="Proteomes" id="UP000308730"/>
    </source>
</evidence>
<dbReference type="InterPro" id="IPR020846">
    <property type="entry name" value="MFS_dom"/>
</dbReference>
<dbReference type="SUPFAM" id="SSF103473">
    <property type="entry name" value="MFS general substrate transporter"/>
    <property type="match status" value="1"/>
</dbReference>
<feature type="region of interest" description="Disordered" evidence="5">
    <location>
        <begin position="423"/>
        <end position="452"/>
    </location>
</feature>
<feature type="transmembrane region" description="Helical" evidence="6">
    <location>
        <begin position="43"/>
        <end position="64"/>
    </location>
</feature>
<evidence type="ECO:0000256" key="4">
    <source>
        <dbReference type="ARBA" id="ARBA00023136"/>
    </source>
</evidence>
<feature type="transmembrane region" description="Helical" evidence="6">
    <location>
        <begin position="177"/>
        <end position="197"/>
    </location>
</feature>
<feature type="transmembrane region" description="Helical" evidence="6">
    <location>
        <begin position="385"/>
        <end position="404"/>
    </location>
</feature>
<evidence type="ECO:0000256" key="1">
    <source>
        <dbReference type="ARBA" id="ARBA00004141"/>
    </source>
</evidence>
<evidence type="ECO:0000256" key="6">
    <source>
        <dbReference type="SAM" id="Phobius"/>
    </source>
</evidence>
<evidence type="ECO:0000256" key="3">
    <source>
        <dbReference type="ARBA" id="ARBA00022989"/>
    </source>
</evidence>
<evidence type="ECO:0000313" key="8">
    <source>
        <dbReference type="EMBL" id="THH31764.1"/>
    </source>
</evidence>
<keyword evidence="4 6" id="KW-0472">Membrane</keyword>
<dbReference type="Proteomes" id="UP000308730">
    <property type="component" value="Unassembled WGS sequence"/>
</dbReference>
<evidence type="ECO:0000256" key="2">
    <source>
        <dbReference type="ARBA" id="ARBA00022692"/>
    </source>
</evidence>
<feature type="transmembrane region" description="Helical" evidence="6">
    <location>
        <begin position="136"/>
        <end position="156"/>
    </location>
</feature>
<accession>A0A4S4MZ19</accession>
<feature type="transmembrane region" description="Helical" evidence="6">
    <location>
        <begin position="217"/>
        <end position="237"/>
    </location>
</feature>
<proteinExistence type="predicted"/>
<dbReference type="PANTHER" id="PTHR23501:SF102">
    <property type="entry name" value="DRUG TRANSPORTER, PUTATIVE (AFU_ORTHOLOGUE AFUA_3G08530)-RELATED"/>
    <property type="match status" value="1"/>
</dbReference>
<feature type="domain" description="Major facilitator superfamily (MFS) profile" evidence="7">
    <location>
        <begin position="1"/>
        <end position="409"/>
    </location>
</feature>
<name>A0A4S4MZ19_9APHY</name>
<evidence type="ECO:0000259" key="7">
    <source>
        <dbReference type="PROSITE" id="PS50850"/>
    </source>
</evidence>
<dbReference type="Pfam" id="PF07690">
    <property type="entry name" value="MFS_1"/>
    <property type="match status" value="1"/>
</dbReference>
<keyword evidence="3 6" id="KW-1133">Transmembrane helix</keyword>
<feature type="transmembrane region" description="Helical" evidence="6">
    <location>
        <begin position="111"/>
        <end position="130"/>
    </location>
</feature>
<dbReference type="OrthoDB" id="3437016at2759"/>
<keyword evidence="2 6" id="KW-0812">Transmembrane</keyword>
<comment type="caution">
    <text evidence="8">The sequence shown here is derived from an EMBL/GenBank/DDBJ whole genome shotgun (WGS) entry which is preliminary data.</text>
</comment>
<sequence>MTWLVAAREPVVQGLGAGGLQSIPNIIVSDLVPLSERGTYQGFIGLTWAFASAIAPLVSGALASNGQWRWFFYLNLPLCGIALVLILLFLHLPTPPGTLQEKLNRIDWIGNMIFVASTTTLVIGLTWGGITYPWVSVHVLAPLLLGTCGLGLFMFYEAKFATNPIVPISLLRNRTSVSGYIQTFINPVVNIAILYYIPVYYQACKDASPIGSSVDMLTLSLVLAPCAVLGGVSVAKFQRFRPQLWIAWCLYIIGMGAFTVVRADTAKAVSIGLNVIIAVGGGILLSVVYFPILSPLSVSENAAALSFHGFCRLFAGVWGVSIGAAILQNQLASRLPPQFLETVLNGSSYDSSNVNLVFSVIPLIHTLPEPLKEEVRAAFGDSLAVVWQVMTGILVIGLIASVLMRDVPLHSNVDKKWGVRELEKDGGGKDAERQGEGSDNSVKTESITSLVV</sequence>
<feature type="transmembrane region" description="Helical" evidence="6">
    <location>
        <begin position="70"/>
        <end position="90"/>
    </location>
</feature>
<dbReference type="GO" id="GO:0022857">
    <property type="term" value="F:transmembrane transporter activity"/>
    <property type="evidence" value="ECO:0007669"/>
    <property type="project" value="InterPro"/>
</dbReference>
<dbReference type="EMBL" id="SGPM01000038">
    <property type="protein sequence ID" value="THH31764.1"/>
    <property type="molecule type" value="Genomic_DNA"/>
</dbReference>
<dbReference type="PANTHER" id="PTHR23501">
    <property type="entry name" value="MAJOR FACILITATOR SUPERFAMILY"/>
    <property type="match status" value="1"/>
</dbReference>
<dbReference type="PROSITE" id="PS50850">
    <property type="entry name" value="MFS"/>
    <property type="match status" value="1"/>
</dbReference>
<gene>
    <name evidence="8" type="ORF">EUX98_g2446</name>
</gene>
<reference evidence="8 9" key="1">
    <citation type="submission" date="2019-02" db="EMBL/GenBank/DDBJ databases">
        <title>Genome sequencing of the rare red list fungi Antrodiella citrinella (Flaviporus citrinellus).</title>
        <authorList>
            <person name="Buettner E."/>
            <person name="Kellner H."/>
        </authorList>
    </citation>
    <scope>NUCLEOTIDE SEQUENCE [LARGE SCALE GENOMIC DNA]</scope>
    <source>
        <strain evidence="8 9">DSM 108506</strain>
    </source>
</reference>
<dbReference type="InterPro" id="IPR036259">
    <property type="entry name" value="MFS_trans_sf"/>
</dbReference>
<evidence type="ECO:0000256" key="5">
    <source>
        <dbReference type="SAM" id="MobiDB-lite"/>
    </source>
</evidence>
<dbReference type="AlphaFoldDB" id="A0A4S4MZ19"/>
<protein>
    <recommendedName>
        <fullName evidence="7">Major facilitator superfamily (MFS) profile domain-containing protein</fullName>
    </recommendedName>
</protein>
<feature type="transmembrane region" description="Helical" evidence="6">
    <location>
        <begin position="269"/>
        <end position="290"/>
    </location>
</feature>